<gene>
    <name evidence="1" type="ORF">FOZ61_005749</name>
</gene>
<dbReference type="EMBL" id="JABAHT010003171">
    <property type="protein sequence ID" value="KAF4646496.1"/>
    <property type="molecule type" value="Genomic_DNA"/>
</dbReference>
<organism evidence="1 2">
    <name type="scientific">Perkinsus olseni</name>
    <name type="common">Perkinsus atlanticus</name>
    <dbReference type="NCBI Taxonomy" id="32597"/>
    <lineage>
        <taxon>Eukaryota</taxon>
        <taxon>Sar</taxon>
        <taxon>Alveolata</taxon>
        <taxon>Perkinsozoa</taxon>
        <taxon>Perkinsea</taxon>
        <taxon>Perkinsida</taxon>
        <taxon>Perkinsidae</taxon>
        <taxon>Perkinsus</taxon>
    </lineage>
</organism>
<name>A0A7J6KIZ1_PEROL</name>
<reference evidence="1 2" key="1">
    <citation type="submission" date="2020-04" db="EMBL/GenBank/DDBJ databases">
        <title>Perkinsus olseni comparative genomics.</title>
        <authorList>
            <person name="Bogema D.R."/>
        </authorList>
    </citation>
    <scope>NUCLEOTIDE SEQUENCE [LARGE SCALE GENOMIC DNA]</scope>
    <source>
        <strain evidence="1">ATCC PRA-179</strain>
    </source>
</reference>
<dbReference type="AlphaFoldDB" id="A0A7J6KIZ1"/>
<accession>A0A7J6KIZ1</accession>
<evidence type="ECO:0000313" key="2">
    <source>
        <dbReference type="Proteomes" id="UP000570595"/>
    </source>
</evidence>
<sequence>HYVLPGYGQYLSFWERSHKDMADVVKAIRESRHLTERSHIEDSFINDYLLSVRAYNTTPRGWANVSPSELHYVYKSRLPGDQEGLTDVVDWESLRLKHTDVDTIKVLRDTIPMVDAIKQRTAATLNDYLDYWRLKQERLLERYARDLATLAAELLEV</sequence>
<dbReference type="OrthoDB" id="413122at2759"/>
<evidence type="ECO:0000313" key="1">
    <source>
        <dbReference type="EMBL" id="KAF4646496.1"/>
    </source>
</evidence>
<comment type="caution">
    <text evidence="1">The sequence shown here is derived from an EMBL/GenBank/DDBJ whole genome shotgun (WGS) entry which is preliminary data.</text>
</comment>
<feature type="non-terminal residue" evidence="1">
    <location>
        <position position="1"/>
    </location>
</feature>
<proteinExistence type="predicted"/>
<protein>
    <submittedName>
        <fullName evidence="1">Uncharacterized protein</fullName>
    </submittedName>
</protein>
<feature type="non-terminal residue" evidence="1">
    <location>
        <position position="157"/>
    </location>
</feature>
<dbReference type="Proteomes" id="UP000570595">
    <property type="component" value="Unassembled WGS sequence"/>
</dbReference>